<keyword evidence="2" id="KW-1185">Reference proteome</keyword>
<proteinExistence type="predicted"/>
<dbReference type="Proteomes" id="UP000049455">
    <property type="component" value="Unassembled WGS sequence"/>
</dbReference>
<dbReference type="EMBL" id="CYPR01000126">
    <property type="protein sequence ID" value="CUH39274.1"/>
    <property type="molecule type" value="Genomic_DNA"/>
</dbReference>
<dbReference type="AlphaFoldDB" id="A0A0M7BBT3"/>
<evidence type="ECO:0000313" key="1">
    <source>
        <dbReference type="EMBL" id="CUH39274.1"/>
    </source>
</evidence>
<name>A0A0M7BBT3_9RHOB</name>
<protein>
    <submittedName>
        <fullName evidence="1">Uncharacterized protein</fullName>
    </submittedName>
</protein>
<dbReference type="OrthoDB" id="9807187at2"/>
<dbReference type="RefSeq" id="WP_055663490.1">
    <property type="nucleotide sequence ID" value="NZ_CYPR01000126.1"/>
</dbReference>
<gene>
    <name evidence="1" type="ORF">JSE7799_01998</name>
</gene>
<accession>A0A0M7BBT3</accession>
<sequence length="77" mass="8552">MNLLLTNLLHAVARAALTAPFNQLGLTTEFLVGFLALWLVQPLFERRSGGCFDLISKILKLLVHLTRIIHEKAAEVA</sequence>
<reference evidence="1 2" key="1">
    <citation type="submission" date="2015-09" db="EMBL/GenBank/DDBJ databases">
        <authorList>
            <person name="Jackson K.R."/>
            <person name="Lunt B.L."/>
            <person name="Fisher J.N.B."/>
            <person name="Gardner A.V."/>
            <person name="Bailey M.E."/>
            <person name="Deus L.M."/>
            <person name="Earl A.S."/>
            <person name="Gibby P.D."/>
            <person name="Hartmann K.A."/>
            <person name="Liu J.E."/>
            <person name="Manci A.M."/>
            <person name="Nielsen D.A."/>
            <person name="Solomon M.B."/>
            <person name="Breakwell D.P."/>
            <person name="Burnett S.H."/>
            <person name="Grose J.H."/>
        </authorList>
    </citation>
    <scope>NUCLEOTIDE SEQUENCE [LARGE SCALE GENOMIC DNA]</scope>
    <source>
        <strain evidence="1 2">CECT 7799</strain>
    </source>
</reference>
<organism evidence="1 2">
    <name type="scientific">Jannaschia seosinensis</name>
    <dbReference type="NCBI Taxonomy" id="313367"/>
    <lineage>
        <taxon>Bacteria</taxon>
        <taxon>Pseudomonadati</taxon>
        <taxon>Pseudomonadota</taxon>
        <taxon>Alphaproteobacteria</taxon>
        <taxon>Rhodobacterales</taxon>
        <taxon>Roseobacteraceae</taxon>
        <taxon>Jannaschia</taxon>
    </lineage>
</organism>
<evidence type="ECO:0000313" key="2">
    <source>
        <dbReference type="Proteomes" id="UP000049455"/>
    </source>
</evidence>